<protein>
    <submittedName>
        <fullName evidence="2">Menaquinone via futalosine polyprenyltransferase (MenA-like protein), Nitrosopumilus/Caldivirga type</fullName>
    </submittedName>
</protein>
<accession>A0A095VU10</accession>
<dbReference type="AlphaFoldDB" id="A0A095VU10"/>
<gene>
    <name evidence="2" type="ORF">HRUBRA_00420</name>
</gene>
<evidence type="ECO:0000313" key="3">
    <source>
        <dbReference type="Proteomes" id="UP000029640"/>
    </source>
</evidence>
<organism evidence="2 3">
    <name type="scientific">Pseudohaliea rubra DSM 19751</name>
    <dbReference type="NCBI Taxonomy" id="1265313"/>
    <lineage>
        <taxon>Bacteria</taxon>
        <taxon>Pseudomonadati</taxon>
        <taxon>Pseudomonadota</taxon>
        <taxon>Gammaproteobacteria</taxon>
        <taxon>Cellvibrionales</taxon>
        <taxon>Halieaceae</taxon>
        <taxon>Pseudohaliea</taxon>
    </lineage>
</organism>
<dbReference type="Proteomes" id="UP000029640">
    <property type="component" value="Unassembled WGS sequence"/>
</dbReference>
<dbReference type="OrthoDB" id="5786500at2"/>
<feature type="signal peptide" evidence="1">
    <location>
        <begin position="1"/>
        <end position="21"/>
    </location>
</feature>
<keyword evidence="2" id="KW-0808">Transferase</keyword>
<keyword evidence="3" id="KW-1185">Reference proteome</keyword>
<proteinExistence type="predicted"/>
<dbReference type="eggNOG" id="ENOG50331Q6">
    <property type="taxonomic scope" value="Bacteria"/>
</dbReference>
<dbReference type="PROSITE" id="PS51257">
    <property type="entry name" value="PROKAR_LIPOPROTEIN"/>
    <property type="match status" value="1"/>
</dbReference>
<name>A0A095VU10_9GAMM</name>
<reference evidence="2 3" key="1">
    <citation type="journal article" date="2014" name="Genome Announc.">
        <title>Genome Sequence of Gammaproteobacterial Pseudohaliea rubra Type Strain DSM 19751, Isolated from Coastal Seawater of the Mediterranean Sea.</title>
        <authorList>
            <person name="Spring S."/>
            <person name="Fiebig A."/>
            <person name="Riedel T."/>
            <person name="Goker M."/>
            <person name="Klenk H.P."/>
        </authorList>
    </citation>
    <scope>NUCLEOTIDE SEQUENCE [LARGE SCALE GENOMIC DNA]</scope>
    <source>
        <strain evidence="2 3">DSM 19751</strain>
    </source>
</reference>
<feature type="chain" id="PRO_5001919688" evidence="1">
    <location>
        <begin position="22"/>
        <end position="107"/>
    </location>
</feature>
<comment type="caution">
    <text evidence="2">The sequence shown here is derived from an EMBL/GenBank/DDBJ whole genome shotgun (WGS) entry which is preliminary data.</text>
</comment>
<dbReference type="HOGENOM" id="CLU_2081521_0_0_6"/>
<evidence type="ECO:0000313" key="2">
    <source>
        <dbReference type="EMBL" id="KGE04947.1"/>
    </source>
</evidence>
<dbReference type="EMBL" id="AUVB01000013">
    <property type="protein sequence ID" value="KGE04947.1"/>
    <property type="molecule type" value="Genomic_DNA"/>
</dbReference>
<dbReference type="RefSeq" id="WP_035513838.1">
    <property type="nucleotide sequence ID" value="NZ_KN234746.1"/>
</dbReference>
<sequence length="107" mass="11995">MQRLLLVLTLAALAACNGREAVEVPLDQLVAQQAAYDGRTVVAVGTLRSHPDPQHYWIEDDGYNRVELAWADDLAPHLGRRLAVRGLFRYDPDEGRRIDVEYLALSP</sequence>
<keyword evidence="1" id="KW-0732">Signal</keyword>
<dbReference type="GO" id="GO:0016740">
    <property type="term" value="F:transferase activity"/>
    <property type="evidence" value="ECO:0007669"/>
    <property type="project" value="UniProtKB-KW"/>
</dbReference>
<evidence type="ECO:0000256" key="1">
    <source>
        <dbReference type="SAM" id="SignalP"/>
    </source>
</evidence>
<dbReference type="STRING" id="1265313.HRUBRA_00420"/>